<feature type="transmembrane region" description="Helical" evidence="1">
    <location>
        <begin position="549"/>
        <end position="570"/>
    </location>
</feature>
<reference evidence="3" key="1">
    <citation type="submission" date="2016-04" db="EMBL/GenBank/DDBJ databases">
        <authorList>
            <person name="Evans L.H."/>
            <person name="Alamgir A."/>
            <person name="Owens N."/>
            <person name="Weber N.D."/>
            <person name="Virtaneva K."/>
            <person name="Barbian K."/>
            <person name="Babar A."/>
            <person name="Rosenke K."/>
        </authorList>
    </citation>
    <scope>NUCLEOTIDE SEQUENCE</scope>
    <source>
        <strain evidence="3">86-2</strain>
    </source>
</reference>
<dbReference type="InterPro" id="IPR016032">
    <property type="entry name" value="Sig_transdc_resp-reg_C-effctor"/>
</dbReference>
<dbReference type="RefSeq" id="WP_296951153.1">
    <property type="nucleotide sequence ID" value="NZ_LT599021.1"/>
</dbReference>
<evidence type="ECO:0000256" key="2">
    <source>
        <dbReference type="SAM" id="SignalP"/>
    </source>
</evidence>
<evidence type="ECO:0000313" key="3">
    <source>
        <dbReference type="EMBL" id="SBW06341.1"/>
    </source>
</evidence>
<dbReference type="GO" id="GO:0003677">
    <property type="term" value="F:DNA binding"/>
    <property type="evidence" value="ECO:0007669"/>
    <property type="project" value="InterPro"/>
</dbReference>
<dbReference type="SUPFAM" id="SSF46894">
    <property type="entry name" value="C-terminal effector domain of the bipartite response regulators"/>
    <property type="match status" value="1"/>
</dbReference>
<keyword evidence="1" id="KW-1133">Transmembrane helix</keyword>
<accession>A0A212K3Q4</accession>
<dbReference type="Gene3D" id="2.120.10.80">
    <property type="entry name" value="Kelch-type beta propeller"/>
    <property type="match status" value="1"/>
</dbReference>
<evidence type="ECO:0000256" key="1">
    <source>
        <dbReference type="SAM" id="Phobius"/>
    </source>
</evidence>
<dbReference type="PANTHER" id="PTHR35807">
    <property type="entry name" value="TRANSCRIPTIONAL REGULATOR REDD-RELATED"/>
    <property type="match status" value="1"/>
</dbReference>
<evidence type="ECO:0008006" key="4">
    <source>
        <dbReference type="Google" id="ProtNLM"/>
    </source>
</evidence>
<sequence length="831" mass="96767">MKLYLYIFFILSCFYSQTALSQGLKFCGGEQSIDKRTSYDVFKNSSVVFSNYFNIDFKIALYPAKEIGYILRIKNEKSDKIYNLFYDGQGSSFVFKFNEEGRSSLITAELNKEEQLDKHWLRMIISFDLKSDSIRLTVNDRVFRAVASGLPEKYYPIILFGKSDHIIDTPSFAIKELSVGNNEKYIFPLRENEGSIVHDSKGKALGEVLNPQWLINDAYHWSFKTSFKSETVAGANYNVRKKEIYYFNRDAISIYNVRSGETRTKVFDEKCPVNLALGTNFIDTKNNRLYAYEVYHNITDEQPMIASLNLDTYQWTTESTERLPRQLHHHGAYYDPSTDKYTIFGGFGNMYYSKNFYCFDLNERKWSTLDGFSGDKILPRYFSSVGYLKKTNSIYVFGGMGNESGEQVVGRKYFYDLHKVDLNTKHITKLWEIPWDKNNVVPVRGMVILDDSCFYTLCYPEHFSKSFLQLYRFSLKDGSYEIQGDSIPIYSDKITTNANLYYDHQLNNLYAIVQEFADDVSSDLKVYSLAFPPITADDLTNYPKEESGIIVLIIIGLTCICISIIGYLIYRRFVQKNKNSRNSSQTLRMLNNDKERIDKPNSIYLFGEFTVRDRNNKDITYMFSTKLRQMFFLVLQYSIEDGITSQRLSNLIWPDKPEDKVKNSRGVTINHLRKALGELDGIEFVYDKGYFKIVLTDECYCDFVRCIQIISTGIEENREELIEILTRGKFLRSSDQALFDTFKIDMEHKLEPVLLIEIEKSFTTEAYQTTINLTEALFNIDPLNDEALVFQTKALQRLKLNEEARIRYQAFVVEYKKTMGSDYPHPYKDLI</sequence>
<keyword evidence="1" id="KW-0812">Transmembrane</keyword>
<name>A0A212K3Q4_9BACT</name>
<dbReference type="Pfam" id="PF24681">
    <property type="entry name" value="Kelch_KLHDC2_KLHL20_DRC7"/>
    <property type="match status" value="1"/>
</dbReference>
<dbReference type="PANTHER" id="PTHR35807:SF1">
    <property type="entry name" value="TRANSCRIPTIONAL REGULATOR REDD"/>
    <property type="match status" value="1"/>
</dbReference>
<dbReference type="EMBL" id="FLUL01000001">
    <property type="protein sequence ID" value="SBW06341.1"/>
    <property type="molecule type" value="Genomic_DNA"/>
</dbReference>
<organism evidence="3">
    <name type="scientific">uncultured Dysgonomonas sp</name>
    <dbReference type="NCBI Taxonomy" id="206096"/>
    <lineage>
        <taxon>Bacteria</taxon>
        <taxon>Pseudomonadati</taxon>
        <taxon>Bacteroidota</taxon>
        <taxon>Bacteroidia</taxon>
        <taxon>Bacteroidales</taxon>
        <taxon>Dysgonomonadaceae</taxon>
        <taxon>Dysgonomonas</taxon>
        <taxon>environmental samples</taxon>
    </lineage>
</organism>
<gene>
    <name evidence="3" type="ORF">KL86DYS2_12956</name>
</gene>
<feature type="signal peptide" evidence="2">
    <location>
        <begin position="1"/>
        <end position="21"/>
    </location>
</feature>
<dbReference type="InterPro" id="IPR015915">
    <property type="entry name" value="Kelch-typ_b-propeller"/>
</dbReference>
<proteinExistence type="predicted"/>
<keyword evidence="2" id="KW-0732">Signal</keyword>
<dbReference type="InterPro" id="IPR011043">
    <property type="entry name" value="Gal_Oxase/kelch_b-propeller"/>
</dbReference>
<dbReference type="SUPFAM" id="SSF50965">
    <property type="entry name" value="Galactose oxidase, central domain"/>
    <property type="match status" value="1"/>
</dbReference>
<protein>
    <recommendedName>
        <fullName evidence="4">DNA-binding transcriptional activator</fullName>
    </recommendedName>
</protein>
<feature type="chain" id="PRO_5012713403" description="DNA-binding transcriptional activator" evidence="2">
    <location>
        <begin position="22"/>
        <end position="831"/>
    </location>
</feature>
<dbReference type="InterPro" id="IPR051677">
    <property type="entry name" value="AfsR-DnrI-RedD_regulator"/>
</dbReference>
<dbReference type="AlphaFoldDB" id="A0A212K3Q4"/>
<dbReference type="GO" id="GO:0006355">
    <property type="term" value="P:regulation of DNA-templated transcription"/>
    <property type="evidence" value="ECO:0007669"/>
    <property type="project" value="InterPro"/>
</dbReference>
<keyword evidence="1" id="KW-0472">Membrane</keyword>